<reference evidence="1 2" key="1">
    <citation type="submission" date="2018-01" db="EMBL/GenBank/DDBJ databases">
        <title>Tropical forage species Digitaria eriantha prevents oxidative stress under low temperature conditions by the incorporation of polyhydroxybutyrate-producing endophytic bacteria.</title>
        <authorList>
            <person name="Stritzler M."/>
            <person name="Ayub N."/>
        </authorList>
    </citation>
    <scope>NUCLEOTIDE SEQUENCE [LARGE SCALE GENOMIC DNA]</scope>
    <source>
        <strain evidence="1 2">FR1</strain>
    </source>
</reference>
<proteinExistence type="predicted"/>
<gene>
    <name evidence="1" type="ORF">C1C98_10270</name>
</gene>
<dbReference type="EMBL" id="CP025738">
    <property type="protein sequence ID" value="AUO45807.1"/>
    <property type="molecule type" value="Genomic_DNA"/>
</dbReference>
<organism evidence="1 2">
    <name type="scientific">Pseudomonas ogarae (strain DSM 112162 / CECT 30235 / F113)</name>
    <dbReference type="NCBI Taxonomy" id="1114970"/>
    <lineage>
        <taxon>Bacteria</taxon>
        <taxon>Pseudomonadati</taxon>
        <taxon>Pseudomonadota</taxon>
        <taxon>Gammaproteobacteria</taxon>
        <taxon>Pseudomonadales</taxon>
        <taxon>Pseudomonadaceae</taxon>
        <taxon>Pseudomonas</taxon>
    </lineage>
</organism>
<dbReference type="Proteomes" id="UP000235315">
    <property type="component" value="Chromosome"/>
</dbReference>
<name>A0ABN5G4K3_PSEO1</name>
<evidence type="ECO:0000313" key="1">
    <source>
        <dbReference type="EMBL" id="AUO45807.1"/>
    </source>
</evidence>
<accession>A0ABN5G4K3</accession>
<evidence type="ECO:0000313" key="2">
    <source>
        <dbReference type="Proteomes" id="UP000235315"/>
    </source>
</evidence>
<sequence length="183" mass="20716">MNMTLSRQILLEHYLSILQKNPTLFLSMLAFTKYGTLFLTPEDKVLTSVDTLMSYVNDSWALIEDFPVSPFGSDYSVTTIGKLMEDRESNRLSVNFRIECLYAPAASKENLVRDVRRWFMPLMTCMGVLIRPGGGDITFYTNSGGFFLMHPVYGELQGGVSYLPFNTWDGEDTVYAESDLALI</sequence>
<keyword evidence="2" id="KW-1185">Reference proteome</keyword>
<protein>
    <submittedName>
        <fullName evidence="1">Uncharacterized protein</fullName>
    </submittedName>
</protein>